<feature type="coiled-coil region" evidence="1">
    <location>
        <begin position="23"/>
        <end position="68"/>
    </location>
</feature>
<sequence>MFDVSVFIFISDHESATKLAVIKANLTEERNLLIANLTEERNLLIANLTEVTEELKRLQRLAKKSECHFAKTHPGSLYMYNSTHFPLTFNALSLTFLTEKACPAGWRMLHCSCYHLSTKSASWEGRKDCRARGADLVVIDSPEKQVRVTLVHIKCCEAAAFTFTNVFTFL</sequence>
<evidence type="ECO:0000313" key="3">
    <source>
        <dbReference type="Proteomes" id="UP000472264"/>
    </source>
</evidence>
<accession>A0A665X3T9</accession>
<reference evidence="2" key="3">
    <citation type="submission" date="2025-09" db="UniProtKB">
        <authorList>
            <consortium name="Ensembl"/>
        </authorList>
    </citation>
    <scope>IDENTIFICATION</scope>
</reference>
<proteinExistence type="predicted"/>
<reference evidence="2" key="1">
    <citation type="submission" date="2021-04" db="EMBL/GenBank/DDBJ databases">
        <authorList>
            <consortium name="Wellcome Sanger Institute Data Sharing"/>
        </authorList>
    </citation>
    <scope>NUCLEOTIDE SEQUENCE [LARGE SCALE GENOMIC DNA]</scope>
</reference>
<evidence type="ECO:0000256" key="1">
    <source>
        <dbReference type="SAM" id="Coils"/>
    </source>
</evidence>
<dbReference type="SUPFAM" id="SSF56436">
    <property type="entry name" value="C-type lectin-like"/>
    <property type="match status" value="1"/>
</dbReference>
<dbReference type="Ensembl" id="ENSENLT00000052183.1">
    <property type="protein sequence ID" value="ENSENLP00000050940.1"/>
    <property type="gene ID" value="ENSENLG00000021403.1"/>
</dbReference>
<dbReference type="AlphaFoldDB" id="A0A665X3T9"/>
<evidence type="ECO:0008006" key="4">
    <source>
        <dbReference type="Google" id="ProtNLM"/>
    </source>
</evidence>
<dbReference type="InterPro" id="IPR016186">
    <property type="entry name" value="C-type_lectin-like/link_sf"/>
</dbReference>
<keyword evidence="1" id="KW-0175">Coiled coil</keyword>
<evidence type="ECO:0000313" key="2">
    <source>
        <dbReference type="Ensembl" id="ENSENLP00000050940.1"/>
    </source>
</evidence>
<name>A0A665X3T9_ECHNA</name>
<reference evidence="2" key="2">
    <citation type="submission" date="2025-08" db="UniProtKB">
        <authorList>
            <consortium name="Ensembl"/>
        </authorList>
    </citation>
    <scope>IDENTIFICATION</scope>
</reference>
<organism evidence="2 3">
    <name type="scientific">Echeneis naucrates</name>
    <name type="common">Live sharksucker</name>
    <dbReference type="NCBI Taxonomy" id="173247"/>
    <lineage>
        <taxon>Eukaryota</taxon>
        <taxon>Metazoa</taxon>
        <taxon>Chordata</taxon>
        <taxon>Craniata</taxon>
        <taxon>Vertebrata</taxon>
        <taxon>Euteleostomi</taxon>
        <taxon>Actinopterygii</taxon>
        <taxon>Neopterygii</taxon>
        <taxon>Teleostei</taxon>
        <taxon>Neoteleostei</taxon>
        <taxon>Acanthomorphata</taxon>
        <taxon>Carangaria</taxon>
        <taxon>Carangiformes</taxon>
        <taxon>Echeneidae</taxon>
        <taxon>Echeneis</taxon>
    </lineage>
</organism>
<dbReference type="InterPro" id="IPR016187">
    <property type="entry name" value="CTDL_fold"/>
</dbReference>
<protein>
    <recommendedName>
        <fullName evidence="4">C-type lectin domain-containing protein</fullName>
    </recommendedName>
</protein>
<dbReference type="Proteomes" id="UP000472264">
    <property type="component" value="Chromosome 21"/>
</dbReference>
<keyword evidence="3" id="KW-1185">Reference proteome</keyword>
<dbReference type="Gene3D" id="3.10.100.10">
    <property type="entry name" value="Mannose-Binding Protein A, subunit A"/>
    <property type="match status" value="1"/>
</dbReference>